<reference evidence="1 2" key="1">
    <citation type="submission" date="2021-03" db="EMBL/GenBank/DDBJ databases">
        <authorList>
            <person name="King G.J."/>
            <person name="Bancroft I."/>
            <person name="Baten A."/>
            <person name="Bloomfield J."/>
            <person name="Borpatragohain P."/>
            <person name="He Z."/>
            <person name="Irish N."/>
            <person name="Irwin J."/>
            <person name="Liu K."/>
            <person name="Mauleon R.P."/>
            <person name="Moore J."/>
            <person name="Morris R."/>
            <person name="Ostergaard L."/>
            <person name="Wang B."/>
            <person name="Wells R."/>
        </authorList>
    </citation>
    <scope>NUCLEOTIDE SEQUENCE [LARGE SCALE GENOMIC DNA]</scope>
    <source>
        <strain evidence="1">R-o-18</strain>
        <tissue evidence="1">Leaf</tissue>
    </source>
</reference>
<organism evidence="1 2">
    <name type="scientific">Brassica rapa subsp. trilocularis</name>
    <dbReference type="NCBI Taxonomy" id="1813537"/>
    <lineage>
        <taxon>Eukaryota</taxon>
        <taxon>Viridiplantae</taxon>
        <taxon>Streptophyta</taxon>
        <taxon>Embryophyta</taxon>
        <taxon>Tracheophyta</taxon>
        <taxon>Spermatophyta</taxon>
        <taxon>Magnoliopsida</taxon>
        <taxon>eudicotyledons</taxon>
        <taxon>Gunneridae</taxon>
        <taxon>Pentapetalae</taxon>
        <taxon>rosids</taxon>
        <taxon>malvids</taxon>
        <taxon>Brassicales</taxon>
        <taxon>Brassicaceae</taxon>
        <taxon>Brassiceae</taxon>
        <taxon>Brassica</taxon>
    </lineage>
</organism>
<evidence type="ECO:0000313" key="2">
    <source>
        <dbReference type="Proteomes" id="UP000823674"/>
    </source>
</evidence>
<protein>
    <submittedName>
        <fullName evidence="1">Uncharacterized protein</fullName>
    </submittedName>
</protein>
<comment type="caution">
    <text evidence="1">The sequence shown here is derived from an EMBL/GenBank/DDBJ whole genome shotgun (WGS) entry which is preliminary data.</text>
</comment>
<dbReference type="Proteomes" id="UP000823674">
    <property type="component" value="Chromosome A05"/>
</dbReference>
<evidence type="ECO:0000313" key="1">
    <source>
        <dbReference type="EMBL" id="KAG5397594.1"/>
    </source>
</evidence>
<name>A0ABQ7MFR3_BRACM</name>
<sequence>MKSKKNGKNIRKFKDQFVETKKLDHRTWIQLGRSPGWTSPVRRTAELDPIRIQLGHSPSWTGSTADSARSFAELDQSSLANGRAGSTGIHLHLVLVTLLPRLH</sequence>
<keyword evidence="2" id="KW-1185">Reference proteome</keyword>
<accession>A0ABQ7MFR3</accession>
<gene>
    <name evidence="1" type="primary">A05p030640.1_BraROA</name>
    <name evidence="1" type="ORF">IGI04_019408</name>
</gene>
<proteinExistence type="predicted"/>
<dbReference type="EMBL" id="JADBGQ010000005">
    <property type="protein sequence ID" value="KAG5397594.1"/>
    <property type="molecule type" value="Genomic_DNA"/>
</dbReference>